<feature type="binding site" evidence="7">
    <location>
        <position position="135"/>
    </location>
    <ligand>
        <name>carbamoyl phosphate</name>
        <dbReference type="ChEBI" id="CHEBI:58228"/>
    </ligand>
</feature>
<dbReference type="GO" id="GO:0005829">
    <property type="term" value="C:cytosol"/>
    <property type="evidence" value="ECO:0007669"/>
    <property type="project" value="TreeGrafter"/>
</dbReference>
<feature type="binding site" evidence="7">
    <location>
        <position position="54"/>
    </location>
    <ligand>
        <name>carbamoyl phosphate</name>
        <dbReference type="ChEBI" id="CHEBI:58228"/>
    </ligand>
</feature>
<evidence type="ECO:0000256" key="7">
    <source>
        <dbReference type="HAMAP-Rule" id="MF_00001"/>
    </source>
</evidence>
<dbReference type="SUPFAM" id="SSF53671">
    <property type="entry name" value="Aspartate/ornithine carbamoyltransferase"/>
    <property type="match status" value="1"/>
</dbReference>
<feature type="domain" description="Aspartate/ornithine carbamoyltransferase Asp/Orn-binding" evidence="8">
    <location>
        <begin position="152"/>
        <end position="295"/>
    </location>
</feature>
<dbReference type="RefSeq" id="WP_077719402.1">
    <property type="nucleotide sequence ID" value="NZ_CP019699.1"/>
</dbReference>
<evidence type="ECO:0000256" key="6">
    <source>
        <dbReference type="ARBA" id="ARBA00048859"/>
    </source>
</evidence>
<sequence length="316" mass="35529">MEGGHVITIDALGTGTIERLLERAEQFAHSDRDEFRHVLRGNVMAPLFYEPSTRTRCSFEIAARRLGMDVIYFDADVSSVTKGESLWDTLQTLEAMGVNVAVLRHPRNDVYATLPGKLEMRLVNAGNGTLAHPTQALVDWLTMRQTFGTLYGLTVAIVGDVRHSRVARSNIAGLVRLGANPIVSGPDVFRDAEVECVAPYVPFEEALRDADVVMMLRIQRERLEENLAWEMDDYLHQYGLTEKRLELLKSRAIVMHPGPVNRGIELDEAVIEHDRSRIRQQVANGVYVRMAVLEYVLGRGMDREAHDQAGEVLPLR</sequence>
<dbReference type="GO" id="GO:0006520">
    <property type="term" value="P:amino acid metabolic process"/>
    <property type="evidence" value="ECO:0007669"/>
    <property type="project" value="InterPro"/>
</dbReference>
<evidence type="ECO:0000259" key="9">
    <source>
        <dbReference type="Pfam" id="PF02729"/>
    </source>
</evidence>
<organism evidence="10 11">
    <name type="scientific">Novibacillus thermophilus</name>
    <dbReference type="NCBI Taxonomy" id="1471761"/>
    <lineage>
        <taxon>Bacteria</taxon>
        <taxon>Bacillati</taxon>
        <taxon>Bacillota</taxon>
        <taxon>Bacilli</taxon>
        <taxon>Bacillales</taxon>
        <taxon>Thermoactinomycetaceae</taxon>
        <taxon>Novibacillus</taxon>
    </lineage>
</organism>
<comment type="pathway">
    <text evidence="1 7">Pyrimidine metabolism; UMP biosynthesis via de novo pathway; (S)-dihydroorotate from bicarbonate: step 2/3.</text>
</comment>
<gene>
    <name evidence="7" type="primary">pyrB</name>
    <name evidence="10" type="ORF">B0W44_06795</name>
</gene>
<feature type="binding site" evidence="7">
    <location>
        <position position="55"/>
    </location>
    <ligand>
        <name>carbamoyl phosphate</name>
        <dbReference type="ChEBI" id="CHEBI:58228"/>
    </ligand>
</feature>
<dbReference type="PANTHER" id="PTHR45753">
    <property type="entry name" value="ORNITHINE CARBAMOYLTRANSFERASE, MITOCHONDRIAL"/>
    <property type="match status" value="1"/>
</dbReference>
<dbReference type="GO" id="GO:0004070">
    <property type="term" value="F:aspartate carbamoyltransferase activity"/>
    <property type="evidence" value="ECO:0007669"/>
    <property type="project" value="UniProtKB-UniRule"/>
</dbReference>
<feature type="binding site" evidence="7">
    <location>
        <position position="132"/>
    </location>
    <ligand>
        <name>carbamoyl phosphate</name>
        <dbReference type="ChEBI" id="CHEBI:58228"/>
    </ligand>
</feature>
<dbReference type="GO" id="GO:0044205">
    <property type="term" value="P:'de novo' UMP biosynthetic process"/>
    <property type="evidence" value="ECO:0007669"/>
    <property type="project" value="UniProtKB-UniRule"/>
</dbReference>
<dbReference type="UniPathway" id="UPA00070">
    <property type="reaction ID" value="UER00116"/>
</dbReference>
<evidence type="ECO:0000256" key="1">
    <source>
        <dbReference type="ARBA" id="ARBA00004852"/>
    </source>
</evidence>
<evidence type="ECO:0000313" key="10">
    <source>
        <dbReference type="EMBL" id="AQS55538.1"/>
    </source>
</evidence>
<dbReference type="KEGG" id="ntr:B0W44_06795"/>
<dbReference type="InterPro" id="IPR002082">
    <property type="entry name" value="Asp_carbamoyltransf"/>
</dbReference>
<dbReference type="Gene3D" id="3.40.50.1370">
    <property type="entry name" value="Aspartate/ornithine carbamoyltransferase"/>
    <property type="match status" value="2"/>
</dbReference>
<evidence type="ECO:0000259" key="8">
    <source>
        <dbReference type="Pfam" id="PF00185"/>
    </source>
</evidence>
<feature type="binding site" evidence="7">
    <location>
        <position position="82"/>
    </location>
    <ligand>
        <name>L-aspartate</name>
        <dbReference type="ChEBI" id="CHEBI:29991"/>
    </ligand>
</feature>
<dbReference type="OrthoDB" id="9774690at2"/>
<keyword evidence="4 7" id="KW-0665">Pyrimidine biosynthesis</keyword>
<dbReference type="STRING" id="1471761.B0W44_06795"/>
<dbReference type="AlphaFoldDB" id="A0A1U9K684"/>
<feature type="binding site" evidence="7">
    <location>
        <position position="217"/>
    </location>
    <ligand>
        <name>L-aspartate</name>
        <dbReference type="ChEBI" id="CHEBI:29991"/>
    </ligand>
</feature>
<keyword evidence="11" id="KW-1185">Reference proteome</keyword>
<dbReference type="Pfam" id="PF02729">
    <property type="entry name" value="OTCace_N"/>
    <property type="match status" value="1"/>
</dbReference>
<dbReference type="InterPro" id="IPR006131">
    <property type="entry name" value="Asp_carbamoyltransf_Asp/Orn-bd"/>
</dbReference>
<feature type="binding site" evidence="7">
    <location>
        <position position="104"/>
    </location>
    <ligand>
        <name>carbamoyl phosphate</name>
        <dbReference type="ChEBI" id="CHEBI:58228"/>
    </ligand>
</feature>
<comment type="function">
    <text evidence="5 7">Catalyzes the condensation of carbamoyl phosphate and aspartate to form carbamoyl aspartate and inorganic phosphate, the committed step in the de novo pyrimidine nucleotide biosynthesis pathway.</text>
</comment>
<dbReference type="Proteomes" id="UP000188603">
    <property type="component" value="Chromosome"/>
</dbReference>
<comment type="subunit">
    <text evidence="7">Heterododecamer (2C3:3R2) of six catalytic PyrB chains organized as two trimers (C3), and six regulatory PyrI chains organized as three dimers (R2).</text>
</comment>
<dbReference type="InterPro" id="IPR036901">
    <property type="entry name" value="Asp/Orn_carbamoylTrfase_sf"/>
</dbReference>
<dbReference type="GO" id="GO:0016597">
    <property type="term" value="F:amino acid binding"/>
    <property type="evidence" value="ECO:0007669"/>
    <property type="project" value="InterPro"/>
</dbReference>
<feature type="binding site" evidence="7">
    <location>
        <position position="259"/>
    </location>
    <ligand>
        <name>carbamoyl phosphate</name>
        <dbReference type="ChEBI" id="CHEBI:58228"/>
    </ligand>
</feature>
<keyword evidence="3 7" id="KW-0808">Transferase</keyword>
<reference evidence="10 11" key="1">
    <citation type="journal article" date="2015" name="Int. J. Syst. Evol. Microbiol.">
        <title>Novibacillus thermophilus gen. nov., sp. nov., a Gram-staining-negative and moderately thermophilic member of the family Thermoactinomycetaceae.</title>
        <authorList>
            <person name="Yang G."/>
            <person name="Chen J."/>
            <person name="Zhou S."/>
        </authorList>
    </citation>
    <scope>NUCLEOTIDE SEQUENCE [LARGE SCALE GENOMIC DNA]</scope>
    <source>
        <strain evidence="10 11">SG-1</strain>
    </source>
</reference>
<comment type="similarity">
    <text evidence="2 7">Belongs to the aspartate/ornithine carbamoyltransferase superfamily. ATCase family.</text>
</comment>
<evidence type="ECO:0000313" key="11">
    <source>
        <dbReference type="Proteomes" id="UP000188603"/>
    </source>
</evidence>
<evidence type="ECO:0000256" key="4">
    <source>
        <dbReference type="ARBA" id="ARBA00022975"/>
    </source>
</evidence>
<evidence type="ECO:0000256" key="2">
    <source>
        <dbReference type="ARBA" id="ARBA00008896"/>
    </source>
</evidence>
<dbReference type="NCBIfam" id="NF002032">
    <property type="entry name" value="PRK00856.1"/>
    <property type="match status" value="1"/>
</dbReference>
<dbReference type="EMBL" id="CP019699">
    <property type="protein sequence ID" value="AQS55538.1"/>
    <property type="molecule type" value="Genomic_DNA"/>
</dbReference>
<comment type="catalytic activity">
    <reaction evidence="6 7">
        <text>carbamoyl phosphate + L-aspartate = N-carbamoyl-L-aspartate + phosphate + H(+)</text>
        <dbReference type="Rhea" id="RHEA:20013"/>
        <dbReference type="ChEBI" id="CHEBI:15378"/>
        <dbReference type="ChEBI" id="CHEBI:29991"/>
        <dbReference type="ChEBI" id="CHEBI:32814"/>
        <dbReference type="ChEBI" id="CHEBI:43474"/>
        <dbReference type="ChEBI" id="CHEBI:58228"/>
        <dbReference type="EC" id="2.1.3.2"/>
    </reaction>
</comment>
<proteinExistence type="inferred from homology"/>
<feature type="binding site" evidence="7">
    <location>
        <position position="165"/>
    </location>
    <ligand>
        <name>L-aspartate</name>
        <dbReference type="ChEBI" id="CHEBI:29991"/>
    </ligand>
</feature>
<dbReference type="GO" id="GO:0006207">
    <property type="term" value="P:'de novo' pyrimidine nucleobase biosynthetic process"/>
    <property type="evidence" value="ECO:0007669"/>
    <property type="project" value="InterPro"/>
</dbReference>
<dbReference type="EC" id="2.1.3.2" evidence="7"/>
<dbReference type="PRINTS" id="PR00101">
    <property type="entry name" value="ATCASE"/>
</dbReference>
<dbReference type="PROSITE" id="PS00097">
    <property type="entry name" value="CARBAMOYLTRANSFERASE"/>
    <property type="match status" value="1"/>
</dbReference>
<evidence type="ECO:0000256" key="5">
    <source>
        <dbReference type="ARBA" id="ARBA00043884"/>
    </source>
</evidence>
<evidence type="ECO:0000256" key="3">
    <source>
        <dbReference type="ARBA" id="ARBA00022679"/>
    </source>
</evidence>
<protein>
    <recommendedName>
        <fullName evidence="7">Aspartate carbamoyltransferase</fullName>
        <ecNumber evidence="7">2.1.3.2</ecNumber>
    </recommendedName>
    <alternativeName>
        <fullName evidence="7">Aspartate transcarbamylase</fullName>
        <shortName evidence="7">ATCase</shortName>
    </alternativeName>
</protein>
<dbReference type="InterPro" id="IPR006132">
    <property type="entry name" value="Asp/Orn_carbamoyltranf_P-bd"/>
</dbReference>
<feature type="domain" description="Aspartate/ornithine carbamoyltransferase carbamoyl-P binding" evidence="9">
    <location>
        <begin position="5"/>
        <end position="145"/>
    </location>
</feature>
<dbReference type="HAMAP" id="MF_00001">
    <property type="entry name" value="Asp_carb_tr"/>
    <property type="match status" value="1"/>
</dbReference>
<dbReference type="Pfam" id="PF00185">
    <property type="entry name" value="OTCace"/>
    <property type="match status" value="1"/>
</dbReference>
<dbReference type="PRINTS" id="PR00100">
    <property type="entry name" value="AOTCASE"/>
</dbReference>
<accession>A0A1U9K684</accession>
<feature type="binding site" evidence="7">
    <location>
        <position position="258"/>
    </location>
    <ligand>
        <name>carbamoyl phosphate</name>
        <dbReference type="ChEBI" id="CHEBI:58228"/>
    </ligand>
</feature>
<name>A0A1U9K684_9BACL</name>
<dbReference type="NCBIfam" id="TIGR00670">
    <property type="entry name" value="asp_carb_tr"/>
    <property type="match status" value="1"/>
</dbReference>
<dbReference type="PANTHER" id="PTHR45753:SF6">
    <property type="entry name" value="ASPARTATE CARBAMOYLTRANSFERASE"/>
    <property type="match status" value="1"/>
</dbReference>
<dbReference type="InterPro" id="IPR006130">
    <property type="entry name" value="Asp/Orn_carbamoylTrfase"/>
</dbReference>